<dbReference type="PROSITE" id="PS51257">
    <property type="entry name" value="PROKAR_LIPOPROTEIN"/>
    <property type="match status" value="1"/>
</dbReference>
<dbReference type="AlphaFoldDB" id="A0A4V2NVZ4"/>
<evidence type="ECO:0000313" key="2">
    <source>
        <dbReference type="EMBL" id="TCJ15382.1"/>
    </source>
</evidence>
<dbReference type="EMBL" id="SJZB01000027">
    <property type="protein sequence ID" value="TCJ15382.1"/>
    <property type="molecule type" value="Genomic_DNA"/>
</dbReference>
<evidence type="ECO:0000256" key="1">
    <source>
        <dbReference type="SAM" id="SignalP"/>
    </source>
</evidence>
<evidence type="ECO:0000313" key="3">
    <source>
        <dbReference type="Proteomes" id="UP000295443"/>
    </source>
</evidence>
<name>A0A4V2NVZ4_9PROT</name>
<accession>A0A4V2NVZ4</accession>
<keyword evidence="1" id="KW-0732">Signal</keyword>
<sequence length="104" mass="11493">MRALLVAVLAVSASACSADTQYKNAAEFEAAVESWRLVGKSESDAMAFLRKQGFLCKEHYCYKQTKGLVCNQKLKIDFVLNKEKTIVQATILKLPNGHLPDACL</sequence>
<protein>
    <recommendedName>
        <fullName evidence="4">Lipoprotein</fullName>
    </recommendedName>
</protein>
<dbReference type="RefSeq" id="WP_131446055.1">
    <property type="nucleotide sequence ID" value="NZ_SJZB01000027.1"/>
</dbReference>
<gene>
    <name evidence="2" type="ORF">EZJ19_07135</name>
</gene>
<feature type="chain" id="PRO_5020728723" description="Lipoprotein" evidence="1">
    <location>
        <begin position="19"/>
        <end position="104"/>
    </location>
</feature>
<keyword evidence="3" id="KW-1185">Reference proteome</keyword>
<feature type="signal peptide" evidence="1">
    <location>
        <begin position="1"/>
        <end position="18"/>
    </location>
</feature>
<comment type="caution">
    <text evidence="2">The sequence shown here is derived from an EMBL/GenBank/DDBJ whole genome shotgun (WGS) entry which is preliminary data.</text>
</comment>
<dbReference type="Proteomes" id="UP000295443">
    <property type="component" value="Unassembled WGS sequence"/>
</dbReference>
<evidence type="ECO:0008006" key="4">
    <source>
        <dbReference type="Google" id="ProtNLM"/>
    </source>
</evidence>
<organism evidence="2 3">
    <name type="scientific">Parasulfuritortus cantonensis</name>
    <dbReference type="NCBI Taxonomy" id="2528202"/>
    <lineage>
        <taxon>Bacteria</taxon>
        <taxon>Pseudomonadati</taxon>
        <taxon>Pseudomonadota</taxon>
        <taxon>Betaproteobacteria</taxon>
        <taxon>Nitrosomonadales</taxon>
        <taxon>Thiobacillaceae</taxon>
        <taxon>Parasulfuritortus</taxon>
    </lineage>
</organism>
<proteinExistence type="predicted"/>
<reference evidence="2 3" key="1">
    <citation type="submission" date="2019-03" db="EMBL/GenBank/DDBJ databases">
        <title>Genome sequence of Thiobacillaceae bacterium LSR1, a sulfur-oxidizing bacterium isolated from freshwater sediment.</title>
        <authorList>
            <person name="Li S."/>
        </authorList>
    </citation>
    <scope>NUCLEOTIDE SEQUENCE [LARGE SCALE GENOMIC DNA]</scope>
    <source>
        <strain evidence="2 3">LSR1</strain>
    </source>
</reference>